<organism evidence="2">
    <name type="scientific">uncultured Dysgonomonas sp</name>
    <dbReference type="NCBI Taxonomy" id="206096"/>
    <lineage>
        <taxon>Bacteria</taxon>
        <taxon>Pseudomonadati</taxon>
        <taxon>Bacteroidota</taxon>
        <taxon>Bacteroidia</taxon>
        <taxon>Bacteroidales</taxon>
        <taxon>Dysgonomonadaceae</taxon>
        <taxon>Dysgonomonas</taxon>
        <taxon>environmental samples</taxon>
    </lineage>
</organism>
<feature type="chain" id="PRO_5012826650" evidence="1">
    <location>
        <begin position="19"/>
        <end position="250"/>
    </location>
</feature>
<proteinExistence type="predicted"/>
<feature type="signal peptide" evidence="1">
    <location>
        <begin position="1"/>
        <end position="18"/>
    </location>
</feature>
<keyword evidence="1" id="KW-0732">Signal</keyword>
<dbReference type="AlphaFoldDB" id="A0A212JLB0"/>
<protein>
    <submittedName>
        <fullName evidence="2">Uncharacterized protein</fullName>
    </submittedName>
</protein>
<evidence type="ECO:0000313" key="2">
    <source>
        <dbReference type="EMBL" id="SBW00207.1"/>
    </source>
</evidence>
<dbReference type="Pfam" id="PF20244">
    <property type="entry name" value="DUF6599"/>
    <property type="match status" value="1"/>
</dbReference>
<dbReference type="InterPro" id="IPR046534">
    <property type="entry name" value="DUF6599"/>
</dbReference>
<dbReference type="RefSeq" id="WP_296949287.1">
    <property type="nucleotide sequence ID" value="NZ_LT599021.1"/>
</dbReference>
<accession>A0A212JLB0</accession>
<evidence type="ECO:0000256" key="1">
    <source>
        <dbReference type="SAM" id="SignalP"/>
    </source>
</evidence>
<sequence length="250" mass="28692">MKYFFLTLLSLLPLFAVGQSLSDITIEKERTFVGTGLYGFMNGGSDLYLEYGFEKLTTRDIKYKDEKYTIDIYEMSSPENAFGIYSLHTFKCMRADTLRFFNCLSAYQYQAAIGNKYVSIVFQSGSNKAKRNADELLYLYVDTLNMKRIALPLEMTKEIPYSSSIKYLKGNLSISNAQPSLLKWIEGISFSDIWLASKSNTILIYPTDDKNMAKLIERVPKENILKIEDKYVYLKCPKKEDSNDTGVFGF</sequence>
<name>A0A212JLB0_9BACT</name>
<gene>
    <name evidence="2" type="ORF">KL86DYS2_11808</name>
</gene>
<reference evidence="2" key="1">
    <citation type="submission" date="2016-04" db="EMBL/GenBank/DDBJ databases">
        <authorList>
            <person name="Evans L.H."/>
            <person name="Alamgir A."/>
            <person name="Owens N."/>
            <person name="Weber N.D."/>
            <person name="Virtaneva K."/>
            <person name="Barbian K."/>
            <person name="Babar A."/>
            <person name="Rosenke K."/>
        </authorList>
    </citation>
    <scope>NUCLEOTIDE SEQUENCE</scope>
    <source>
        <strain evidence="2">86-2</strain>
    </source>
</reference>
<dbReference type="EMBL" id="FLUL01000001">
    <property type="protein sequence ID" value="SBW00207.1"/>
    <property type="molecule type" value="Genomic_DNA"/>
</dbReference>